<evidence type="ECO:0000313" key="4">
    <source>
        <dbReference type="Proteomes" id="UP001141806"/>
    </source>
</evidence>
<name>A0A9Q0QWR1_9MAGN</name>
<protein>
    <submittedName>
        <fullName evidence="3">Uncharacterized protein</fullName>
    </submittedName>
</protein>
<keyword evidence="1" id="KW-0175">Coiled coil</keyword>
<gene>
    <name evidence="3" type="ORF">NE237_007724</name>
</gene>
<feature type="region of interest" description="Disordered" evidence="2">
    <location>
        <begin position="259"/>
        <end position="310"/>
    </location>
</feature>
<evidence type="ECO:0000256" key="1">
    <source>
        <dbReference type="SAM" id="Coils"/>
    </source>
</evidence>
<dbReference type="AlphaFoldDB" id="A0A9Q0QWR1"/>
<sequence>MTSKGKMAMNIGEEQEKEVAPFIPKWNLTVNHSVIEDGKVARQLVEGANLPVDVNHFSEMSEKEFEYTYFSSLAQVLTTSSLLWLKHERLWSAHMEASKESSEAMKKICEEQSKLVLDAEAKEEKWRAALSKDRNDRKTYMGLYIKANIKVQKAEEDLNKVQSDLVKAHVDVASARADTVLARAKEGKKFASEVVEKAIAKFTSSEGGKLFALEFSKVALVQILGWIREFVHSKAPHFDFSECEHMVAVFPELGKKKIGGPAVTASTPESTSAQPTEEPLNVVTLALKAPPSTETSQDPSKPPQNLPRKS</sequence>
<accession>A0A9Q0QWR1</accession>
<evidence type="ECO:0000313" key="3">
    <source>
        <dbReference type="EMBL" id="KAJ4974550.1"/>
    </source>
</evidence>
<feature type="compositionally biased region" description="Polar residues" evidence="2">
    <location>
        <begin position="264"/>
        <end position="275"/>
    </location>
</feature>
<dbReference type="Proteomes" id="UP001141806">
    <property type="component" value="Unassembled WGS sequence"/>
</dbReference>
<evidence type="ECO:0000256" key="2">
    <source>
        <dbReference type="SAM" id="MobiDB-lite"/>
    </source>
</evidence>
<keyword evidence="4" id="KW-1185">Reference proteome</keyword>
<dbReference type="EMBL" id="JAMYWD010000004">
    <property type="protein sequence ID" value="KAJ4974550.1"/>
    <property type="molecule type" value="Genomic_DNA"/>
</dbReference>
<feature type="coiled-coil region" evidence="1">
    <location>
        <begin position="144"/>
        <end position="171"/>
    </location>
</feature>
<comment type="caution">
    <text evidence="3">The sequence shown here is derived from an EMBL/GenBank/DDBJ whole genome shotgun (WGS) entry which is preliminary data.</text>
</comment>
<organism evidence="3 4">
    <name type="scientific">Protea cynaroides</name>
    <dbReference type="NCBI Taxonomy" id="273540"/>
    <lineage>
        <taxon>Eukaryota</taxon>
        <taxon>Viridiplantae</taxon>
        <taxon>Streptophyta</taxon>
        <taxon>Embryophyta</taxon>
        <taxon>Tracheophyta</taxon>
        <taxon>Spermatophyta</taxon>
        <taxon>Magnoliopsida</taxon>
        <taxon>Proteales</taxon>
        <taxon>Proteaceae</taxon>
        <taxon>Protea</taxon>
    </lineage>
</organism>
<proteinExistence type="predicted"/>
<feature type="compositionally biased region" description="Pro residues" evidence="2">
    <location>
        <begin position="300"/>
        <end position="310"/>
    </location>
</feature>
<reference evidence="3" key="1">
    <citation type="journal article" date="2023" name="Plant J.">
        <title>The genome of the king protea, Protea cynaroides.</title>
        <authorList>
            <person name="Chang J."/>
            <person name="Duong T.A."/>
            <person name="Schoeman C."/>
            <person name="Ma X."/>
            <person name="Roodt D."/>
            <person name="Barker N."/>
            <person name="Li Z."/>
            <person name="Van de Peer Y."/>
            <person name="Mizrachi E."/>
        </authorList>
    </citation>
    <scope>NUCLEOTIDE SEQUENCE</scope>
    <source>
        <tissue evidence="3">Young leaves</tissue>
    </source>
</reference>